<comment type="caution">
    <text evidence="9">The sequence shown here is derived from an EMBL/GenBank/DDBJ whole genome shotgun (WGS) entry which is preliminary data.</text>
</comment>
<dbReference type="RefSeq" id="WP_021683489.1">
    <property type="nucleotide sequence ID" value="NZ_KI260486.1"/>
</dbReference>
<dbReference type="eggNOG" id="COG0395">
    <property type="taxonomic scope" value="Bacteria"/>
</dbReference>
<keyword evidence="6 7" id="KW-0472">Membrane</keyword>
<dbReference type="STRING" id="411473.RUMCAL_01986"/>
<gene>
    <name evidence="9" type="ORF">RUMCAL_01986</name>
</gene>
<organism evidence="9 10">
    <name type="scientific">Ruminococcus callidus ATCC 27760</name>
    <dbReference type="NCBI Taxonomy" id="411473"/>
    <lineage>
        <taxon>Bacteria</taxon>
        <taxon>Bacillati</taxon>
        <taxon>Bacillota</taxon>
        <taxon>Clostridia</taxon>
        <taxon>Eubacteriales</taxon>
        <taxon>Oscillospiraceae</taxon>
        <taxon>Ruminococcus</taxon>
    </lineage>
</organism>
<dbReference type="GO" id="GO:0055085">
    <property type="term" value="P:transmembrane transport"/>
    <property type="evidence" value="ECO:0007669"/>
    <property type="project" value="InterPro"/>
</dbReference>
<comment type="similarity">
    <text evidence="7">Belongs to the binding-protein-dependent transport system permease family.</text>
</comment>
<evidence type="ECO:0000256" key="1">
    <source>
        <dbReference type="ARBA" id="ARBA00004651"/>
    </source>
</evidence>
<evidence type="ECO:0000259" key="8">
    <source>
        <dbReference type="PROSITE" id="PS50928"/>
    </source>
</evidence>
<proteinExistence type="inferred from homology"/>
<dbReference type="HOGENOM" id="CLU_016047_1_1_9"/>
<dbReference type="GO" id="GO:0005886">
    <property type="term" value="C:plasma membrane"/>
    <property type="evidence" value="ECO:0007669"/>
    <property type="project" value="UniProtKB-SubCell"/>
</dbReference>
<protein>
    <submittedName>
        <fullName evidence="9">ABC transporter, permease protein</fullName>
    </submittedName>
</protein>
<dbReference type="Gene3D" id="1.10.3720.10">
    <property type="entry name" value="MetI-like"/>
    <property type="match status" value="1"/>
</dbReference>
<dbReference type="EMBL" id="AWVF01000242">
    <property type="protein sequence ID" value="ERJ94681.1"/>
    <property type="molecule type" value="Genomic_DNA"/>
</dbReference>
<dbReference type="GeneID" id="93692980"/>
<dbReference type="PATRIC" id="fig|411473.3.peg.1637"/>
<evidence type="ECO:0000256" key="6">
    <source>
        <dbReference type="ARBA" id="ARBA00023136"/>
    </source>
</evidence>
<accession>U2K857</accession>
<evidence type="ECO:0000256" key="7">
    <source>
        <dbReference type="RuleBase" id="RU363032"/>
    </source>
</evidence>
<dbReference type="AlphaFoldDB" id="U2K857"/>
<dbReference type="InterPro" id="IPR035906">
    <property type="entry name" value="MetI-like_sf"/>
</dbReference>
<evidence type="ECO:0000313" key="9">
    <source>
        <dbReference type="EMBL" id="ERJ94681.1"/>
    </source>
</evidence>
<sequence length="295" mass="32430">MAKKEKVYGTHLKVSAKRAGHKIGGTVGIFVFLLVLALFMALPIYLAVVMSLKPVQELFVFPPKLYVIDPTLSNYSAMFRLCSDLWVPFSRYVFNSVFVTVSVTVCQVVFSAMAAFCLAKVRFPGAKAINAIIVVALLYQSNVIYIMQYMVMAKMGMIDTYWALILPSVAAPMNLFLMRQSMTQVPDAMIEAAKVDGADMFRICWQVVMPNQKPALMTVIIFSFQAAWNIQGGTLVFSESLKTLPTVVQQAASAGLARAGVAMAAAVFMLVPPIVIFMLAQRQVIETMAHSGIKD</sequence>
<feature type="transmembrane region" description="Helical" evidence="7">
    <location>
        <begin position="128"/>
        <end position="148"/>
    </location>
</feature>
<dbReference type="PANTHER" id="PTHR43744:SF1">
    <property type="entry name" value="BINDING-PROTEIN-DEPENDENT TRANSPORT SYSTEMS INNER MEMBRANE COMPONENT"/>
    <property type="match status" value="1"/>
</dbReference>
<reference evidence="9 10" key="1">
    <citation type="submission" date="2013-07" db="EMBL/GenBank/DDBJ databases">
        <authorList>
            <person name="Weinstock G."/>
            <person name="Sodergren E."/>
            <person name="Wylie T."/>
            <person name="Fulton L."/>
            <person name="Fulton R."/>
            <person name="Fronick C."/>
            <person name="O'Laughlin M."/>
            <person name="Godfrey J."/>
            <person name="Miner T."/>
            <person name="Herter B."/>
            <person name="Appelbaum E."/>
            <person name="Cordes M."/>
            <person name="Lek S."/>
            <person name="Wollam A."/>
            <person name="Pepin K.H."/>
            <person name="Palsikar V.B."/>
            <person name="Mitreva M."/>
            <person name="Wilson R.K."/>
        </authorList>
    </citation>
    <scope>NUCLEOTIDE SEQUENCE [LARGE SCALE GENOMIC DNA]</scope>
    <source>
        <strain evidence="9 10">ATCC 27760</strain>
    </source>
</reference>
<dbReference type="Pfam" id="PF00528">
    <property type="entry name" value="BPD_transp_1"/>
    <property type="match status" value="1"/>
</dbReference>
<keyword evidence="4 7" id="KW-0812">Transmembrane</keyword>
<dbReference type="SUPFAM" id="SSF161098">
    <property type="entry name" value="MetI-like"/>
    <property type="match status" value="1"/>
</dbReference>
<feature type="transmembrane region" description="Helical" evidence="7">
    <location>
        <begin position="27"/>
        <end position="48"/>
    </location>
</feature>
<keyword evidence="5 7" id="KW-1133">Transmembrane helix</keyword>
<dbReference type="Proteomes" id="UP000016662">
    <property type="component" value="Unassembled WGS sequence"/>
</dbReference>
<evidence type="ECO:0000256" key="2">
    <source>
        <dbReference type="ARBA" id="ARBA00022448"/>
    </source>
</evidence>
<feature type="transmembrane region" description="Helical" evidence="7">
    <location>
        <begin position="215"/>
        <end position="237"/>
    </location>
</feature>
<dbReference type="PROSITE" id="PS50928">
    <property type="entry name" value="ABC_TM1"/>
    <property type="match status" value="1"/>
</dbReference>
<feature type="transmembrane region" description="Helical" evidence="7">
    <location>
        <begin position="160"/>
        <end position="177"/>
    </location>
</feature>
<keyword evidence="2 7" id="KW-0813">Transport</keyword>
<feature type="domain" description="ABC transmembrane type-1" evidence="8">
    <location>
        <begin position="93"/>
        <end position="280"/>
    </location>
</feature>
<name>U2K857_9FIRM</name>
<dbReference type="InterPro" id="IPR000515">
    <property type="entry name" value="MetI-like"/>
</dbReference>
<dbReference type="CDD" id="cd06261">
    <property type="entry name" value="TM_PBP2"/>
    <property type="match status" value="1"/>
</dbReference>
<evidence type="ECO:0000256" key="5">
    <source>
        <dbReference type="ARBA" id="ARBA00022989"/>
    </source>
</evidence>
<evidence type="ECO:0000256" key="4">
    <source>
        <dbReference type="ARBA" id="ARBA00022692"/>
    </source>
</evidence>
<feature type="transmembrane region" description="Helical" evidence="7">
    <location>
        <begin position="93"/>
        <end position="116"/>
    </location>
</feature>
<dbReference type="PANTHER" id="PTHR43744">
    <property type="entry name" value="ABC TRANSPORTER PERMEASE PROTEIN MG189-RELATED-RELATED"/>
    <property type="match status" value="1"/>
</dbReference>
<evidence type="ECO:0000313" key="10">
    <source>
        <dbReference type="Proteomes" id="UP000016662"/>
    </source>
</evidence>
<keyword evidence="10" id="KW-1185">Reference proteome</keyword>
<feature type="transmembrane region" description="Helical" evidence="7">
    <location>
        <begin position="257"/>
        <end position="280"/>
    </location>
</feature>
<evidence type="ECO:0000256" key="3">
    <source>
        <dbReference type="ARBA" id="ARBA00022475"/>
    </source>
</evidence>
<keyword evidence="3" id="KW-1003">Cell membrane</keyword>
<comment type="subcellular location">
    <subcellularLocation>
        <location evidence="1 7">Cell membrane</location>
        <topology evidence="1 7">Multi-pass membrane protein</topology>
    </subcellularLocation>
</comment>